<gene>
    <name evidence="2" type="ORF">PHY01_27620</name>
</gene>
<evidence type="ECO:0000256" key="1">
    <source>
        <dbReference type="SAM" id="MobiDB-lite"/>
    </source>
</evidence>
<sequence length="71" mass="7138">MTGEWGAASTSGPVTGSGAQTVDHDPAMTSLEGWAPGPGARGVGRTAAAPVRPRPRFVLVNGGRERTDPPG</sequence>
<feature type="region of interest" description="Disordered" evidence="1">
    <location>
        <begin position="1"/>
        <end position="71"/>
    </location>
</feature>
<dbReference type="RefSeq" id="WP_141279029.1">
    <property type="nucleotide sequence ID" value="NZ_BAAARZ010000023.1"/>
</dbReference>
<proteinExistence type="predicted"/>
<evidence type="ECO:0000313" key="3">
    <source>
        <dbReference type="Proteomes" id="UP000320338"/>
    </source>
</evidence>
<dbReference type="AlphaFoldDB" id="A0A4Y3WRQ7"/>
<keyword evidence="3" id="KW-1185">Reference proteome</keyword>
<dbReference type="EMBL" id="BJNG01000019">
    <property type="protein sequence ID" value="GEC20479.1"/>
    <property type="molecule type" value="Genomic_DNA"/>
</dbReference>
<dbReference type="Proteomes" id="UP000320338">
    <property type="component" value="Unassembled WGS sequence"/>
</dbReference>
<reference evidence="2 3" key="1">
    <citation type="submission" date="2019-06" db="EMBL/GenBank/DDBJ databases">
        <title>Whole genome shotgun sequence of Pseudonocardia hydrocarbonoxydans NBRC 14498.</title>
        <authorList>
            <person name="Hosoyama A."/>
            <person name="Uohara A."/>
            <person name="Ohji S."/>
            <person name="Ichikawa N."/>
        </authorList>
    </citation>
    <scope>NUCLEOTIDE SEQUENCE [LARGE SCALE GENOMIC DNA]</scope>
    <source>
        <strain evidence="2 3">NBRC 14498</strain>
    </source>
</reference>
<feature type="compositionally biased region" description="Polar residues" evidence="1">
    <location>
        <begin position="8"/>
        <end position="20"/>
    </location>
</feature>
<organism evidence="2 3">
    <name type="scientific">Pseudonocardia hydrocarbonoxydans</name>
    <dbReference type="NCBI Taxonomy" id="76726"/>
    <lineage>
        <taxon>Bacteria</taxon>
        <taxon>Bacillati</taxon>
        <taxon>Actinomycetota</taxon>
        <taxon>Actinomycetes</taxon>
        <taxon>Pseudonocardiales</taxon>
        <taxon>Pseudonocardiaceae</taxon>
        <taxon>Pseudonocardia</taxon>
    </lineage>
</organism>
<comment type="caution">
    <text evidence="2">The sequence shown here is derived from an EMBL/GenBank/DDBJ whole genome shotgun (WGS) entry which is preliminary data.</text>
</comment>
<accession>A0A4Y3WRQ7</accession>
<protein>
    <submittedName>
        <fullName evidence="2">Uncharacterized protein</fullName>
    </submittedName>
</protein>
<evidence type="ECO:0000313" key="2">
    <source>
        <dbReference type="EMBL" id="GEC20479.1"/>
    </source>
</evidence>
<feature type="compositionally biased region" description="Low complexity" evidence="1">
    <location>
        <begin position="47"/>
        <end position="60"/>
    </location>
</feature>
<name>A0A4Y3WRQ7_9PSEU</name>